<dbReference type="EMBL" id="VUYU01000015">
    <property type="protein sequence ID" value="NHZ36044.1"/>
    <property type="molecule type" value="Genomic_DNA"/>
</dbReference>
<dbReference type="InterPro" id="IPR018982">
    <property type="entry name" value="RQC_domain"/>
</dbReference>
<evidence type="ECO:0000259" key="1">
    <source>
        <dbReference type="SMART" id="SM00956"/>
    </source>
</evidence>
<dbReference type="Pfam" id="PF09382">
    <property type="entry name" value="RQC"/>
    <property type="match status" value="1"/>
</dbReference>
<organism evidence="2 3">
    <name type="scientific">Massilia rubra</name>
    <dbReference type="NCBI Taxonomy" id="2607910"/>
    <lineage>
        <taxon>Bacteria</taxon>
        <taxon>Pseudomonadati</taxon>
        <taxon>Pseudomonadota</taxon>
        <taxon>Betaproteobacteria</taxon>
        <taxon>Burkholderiales</taxon>
        <taxon>Oxalobacteraceae</taxon>
        <taxon>Telluria group</taxon>
        <taxon>Massilia</taxon>
    </lineage>
</organism>
<evidence type="ECO:0000313" key="3">
    <source>
        <dbReference type="Proteomes" id="UP000785613"/>
    </source>
</evidence>
<dbReference type="SMART" id="SM00956">
    <property type="entry name" value="RQC"/>
    <property type="match status" value="1"/>
</dbReference>
<reference evidence="2 3" key="1">
    <citation type="submission" date="2019-09" db="EMBL/GenBank/DDBJ databases">
        <title>Taxonomy of Antarctic Massilia spp.: description of Massilia rubra sp. nov., Massilia aquatica sp. nov., Massilia mucilaginosa sp. nov., Massilia frigida sp. nov. isolated from streams, lakes and regoliths.</title>
        <authorList>
            <person name="Holochova P."/>
            <person name="Sedlacek I."/>
            <person name="Kralova S."/>
            <person name="Maslanova I."/>
            <person name="Busse H.-J."/>
            <person name="Stankova E."/>
            <person name="Vrbovska V."/>
            <person name="Kovarovic V."/>
            <person name="Bartak M."/>
            <person name="Svec P."/>
            <person name="Pantucek R."/>
        </authorList>
    </citation>
    <scope>NUCLEOTIDE SEQUENCE [LARGE SCALE GENOMIC DNA]</scope>
    <source>
        <strain evidence="2 3">CCM 8692</strain>
    </source>
</reference>
<dbReference type="SUPFAM" id="SSF46785">
    <property type="entry name" value="Winged helix' DNA-binding domain"/>
    <property type="match status" value="1"/>
</dbReference>
<protein>
    <submittedName>
        <fullName evidence="2">RQC domain-containing protein</fullName>
    </submittedName>
</protein>
<dbReference type="Gene3D" id="1.10.10.10">
    <property type="entry name" value="Winged helix-like DNA-binding domain superfamily/Winged helix DNA-binding domain"/>
    <property type="match status" value="1"/>
</dbReference>
<gene>
    <name evidence="2" type="ORF">F0185_20970</name>
</gene>
<proteinExistence type="predicted"/>
<evidence type="ECO:0000313" key="2">
    <source>
        <dbReference type="EMBL" id="NHZ36044.1"/>
    </source>
</evidence>
<accession>A0ABX0LN07</accession>
<comment type="caution">
    <text evidence="2">The sequence shown here is derived from an EMBL/GenBank/DDBJ whole genome shotgun (WGS) entry which is preliminary data.</text>
</comment>
<dbReference type="RefSeq" id="WP_167227789.1">
    <property type="nucleotide sequence ID" value="NZ_VUYU01000015.1"/>
</dbReference>
<dbReference type="InterPro" id="IPR036390">
    <property type="entry name" value="WH_DNA-bd_sf"/>
</dbReference>
<sequence>MSRRQNRTRLVFDTSLSTLPEPDIRTILRAADPLITTAGRAMLIKVLRGSRAQEVLKHGMDDNPCYGAYQGRSEAEVLAMVDWMILNDYLGLDFDGDLPLLFYSQRGWRIEREIVANELIDGFDKLLAQSAPPYDMLYLKDRSRDLILLLLGILHERSDPKYVPILEAWAQVDYAKVRKEIARVIGHLGASASASHSAATSSTPAATCPPVS</sequence>
<dbReference type="Proteomes" id="UP000785613">
    <property type="component" value="Unassembled WGS sequence"/>
</dbReference>
<dbReference type="InterPro" id="IPR036388">
    <property type="entry name" value="WH-like_DNA-bd_sf"/>
</dbReference>
<feature type="domain" description="RQC" evidence="1">
    <location>
        <begin position="23"/>
        <end position="120"/>
    </location>
</feature>
<keyword evidence="3" id="KW-1185">Reference proteome</keyword>
<name>A0ABX0LN07_9BURK</name>
<dbReference type="NCBIfam" id="NF041107">
    <property type="entry name" value="RQC_minor_1"/>
    <property type="match status" value="1"/>
</dbReference>